<dbReference type="GO" id="GO:0006012">
    <property type="term" value="P:galactose metabolic process"/>
    <property type="evidence" value="ECO:0007669"/>
    <property type="project" value="UniProtKB-KW"/>
</dbReference>
<dbReference type="PANTHER" id="PTHR43725:SF47">
    <property type="entry name" value="UDP-GLUCOSE 4-EPIMERASE"/>
    <property type="match status" value="1"/>
</dbReference>
<dbReference type="OrthoDB" id="9402762at2759"/>
<keyword evidence="5" id="KW-0520">NAD</keyword>
<protein>
    <recommendedName>
        <fullName evidence="11">NAD-dependent epimerase/dehydratase domain-containing protein</fullName>
    </recommendedName>
</protein>
<dbReference type="PANTHER" id="PTHR43725">
    <property type="entry name" value="UDP-GLUCOSE 4-EPIMERASE"/>
    <property type="match status" value="1"/>
</dbReference>
<dbReference type="Proteomes" id="UP000717328">
    <property type="component" value="Unassembled WGS sequence"/>
</dbReference>
<evidence type="ECO:0000256" key="10">
    <source>
        <dbReference type="ARBA" id="ARBA00038238"/>
    </source>
</evidence>
<sequence>MSEQAPALKNVLVTGGAGYIGSHVVYALQKTRRFKVISIDNHHNSHPAALSRVSELSRKELGPNPSELELASTIVDAHKCDLTQPSQIRTVFEKYGKGGIWGVIHVAAYKAVGESTEIPLTYYANNVGATVSLLQTMEEFECRRFVYSSSATVYGTPPVIPIPETTRLQADSPYGKTKVMSETIIDDLCHADQRWRAISLRYFNPAGAHPSGAIGEDPLGRPGNLLPLLAHIAVGRVKDPVLKVFGNDYPTPCAPVSSGSLNPANKVE</sequence>
<dbReference type="InterPro" id="IPR036291">
    <property type="entry name" value="NAD(P)-bd_dom_sf"/>
</dbReference>
<dbReference type="Gene3D" id="3.40.50.720">
    <property type="entry name" value="NAD(P)-binding Rossmann-like Domain"/>
    <property type="match status" value="1"/>
</dbReference>
<comment type="catalytic activity">
    <reaction evidence="1">
        <text>UDP-alpha-D-glucose = UDP-alpha-D-galactose</text>
        <dbReference type="Rhea" id="RHEA:22168"/>
        <dbReference type="ChEBI" id="CHEBI:58885"/>
        <dbReference type="ChEBI" id="CHEBI:66914"/>
        <dbReference type="EC" id="5.1.3.2"/>
    </reaction>
</comment>
<dbReference type="Gene3D" id="3.90.25.10">
    <property type="entry name" value="UDP-galactose 4-epimerase, domain 1"/>
    <property type="match status" value="1"/>
</dbReference>
<evidence type="ECO:0000256" key="8">
    <source>
        <dbReference type="ARBA" id="ARBA00037676"/>
    </source>
</evidence>
<dbReference type="Pfam" id="PF01370">
    <property type="entry name" value="Epimerase"/>
    <property type="match status" value="1"/>
</dbReference>
<comment type="similarity">
    <text evidence="9">In the N-terminal section; belongs to the NAD(P)-dependent epimerase/dehydratase family.</text>
</comment>
<evidence type="ECO:0000256" key="5">
    <source>
        <dbReference type="ARBA" id="ARBA00023027"/>
    </source>
</evidence>
<reference evidence="12" key="2">
    <citation type="submission" date="2021-10" db="EMBL/GenBank/DDBJ databases">
        <title>Phylogenomics reveals ancestral predisposition of the termite-cultivated fungus Termitomyces towards a domesticated lifestyle.</title>
        <authorList>
            <person name="Auxier B."/>
            <person name="Grum-Grzhimaylo A."/>
            <person name="Cardenas M.E."/>
            <person name="Lodge J.D."/>
            <person name="Laessoe T."/>
            <person name="Pedersen O."/>
            <person name="Smith M.E."/>
            <person name="Kuyper T.W."/>
            <person name="Franco-Molano E.A."/>
            <person name="Baroni T.J."/>
            <person name="Aanen D.K."/>
        </authorList>
    </citation>
    <scope>NUCLEOTIDE SEQUENCE</scope>
    <source>
        <strain evidence="12">D49</strain>
    </source>
</reference>
<dbReference type="EMBL" id="JABCKI010006002">
    <property type="protein sequence ID" value="KAG5635911.1"/>
    <property type="molecule type" value="Genomic_DNA"/>
</dbReference>
<comment type="cofactor">
    <cofactor evidence="2">
        <name>NAD(+)</name>
        <dbReference type="ChEBI" id="CHEBI:57540"/>
    </cofactor>
</comment>
<accession>A0A9P7K5K8</accession>
<evidence type="ECO:0000313" key="12">
    <source>
        <dbReference type="EMBL" id="KAG5635911.1"/>
    </source>
</evidence>
<keyword evidence="7" id="KW-0413">Isomerase</keyword>
<evidence type="ECO:0000256" key="9">
    <source>
        <dbReference type="ARBA" id="ARBA00037955"/>
    </source>
</evidence>
<gene>
    <name evidence="12" type="ORF">H0H81_009673</name>
</gene>
<dbReference type="SUPFAM" id="SSF51735">
    <property type="entry name" value="NAD(P)-binding Rossmann-fold domains"/>
    <property type="match status" value="1"/>
</dbReference>
<evidence type="ECO:0000256" key="1">
    <source>
        <dbReference type="ARBA" id="ARBA00000083"/>
    </source>
</evidence>
<evidence type="ECO:0000256" key="6">
    <source>
        <dbReference type="ARBA" id="ARBA00023144"/>
    </source>
</evidence>
<name>A0A9P7K5K8_9AGAR</name>
<comment type="similarity">
    <text evidence="10">In the C-terminal section; belongs to the aldose epimerase family.</text>
</comment>
<keyword evidence="6" id="KW-0299">Galactose metabolism</keyword>
<dbReference type="InterPro" id="IPR001509">
    <property type="entry name" value="Epimerase_deHydtase"/>
</dbReference>
<comment type="pathway">
    <text evidence="3">Carbohydrate metabolism; galactose metabolism.</text>
</comment>
<evidence type="ECO:0000256" key="4">
    <source>
        <dbReference type="ARBA" id="ARBA00005028"/>
    </source>
</evidence>
<organism evidence="12 13">
    <name type="scientific">Sphagnurus paluster</name>
    <dbReference type="NCBI Taxonomy" id="117069"/>
    <lineage>
        <taxon>Eukaryota</taxon>
        <taxon>Fungi</taxon>
        <taxon>Dikarya</taxon>
        <taxon>Basidiomycota</taxon>
        <taxon>Agaricomycotina</taxon>
        <taxon>Agaricomycetes</taxon>
        <taxon>Agaricomycetidae</taxon>
        <taxon>Agaricales</taxon>
        <taxon>Tricholomatineae</taxon>
        <taxon>Lyophyllaceae</taxon>
        <taxon>Sphagnurus</taxon>
    </lineage>
</organism>
<dbReference type="GO" id="GO:0003978">
    <property type="term" value="F:UDP-glucose 4-epimerase activity"/>
    <property type="evidence" value="ECO:0007669"/>
    <property type="project" value="UniProtKB-EC"/>
</dbReference>
<evidence type="ECO:0000256" key="7">
    <source>
        <dbReference type="ARBA" id="ARBA00023235"/>
    </source>
</evidence>
<dbReference type="GO" id="GO:0005829">
    <property type="term" value="C:cytosol"/>
    <property type="evidence" value="ECO:0007669"/>
    <property type="project" value="TreeGrafter"/>
</dbReference>
<comment type="function">
    <text evidence="8">Mutarotase converts alpha-aldose to the beta-anomer. It is active on D-glucose, L-arabinose, D-xylose, D-galactose, maltose and lactose.</text>
</comment>
<dbReference type="AlphaFoldDB" id="A0A9P7K5K8"/>
<evidence type="ECO:0000256" key="2">
    <source>
        <dbReference type="ARBA" id="ARBA00001911"/>
    </source>
</evidence>
<keyword evidence="6" id="KW-0119">Carbohydrate metabolism</keyword>
<evidence type="ECO:0000259" key="11">
    <source>
        <dbReference type="Pfam" id="PF01370"/>
    </source>
</evidence>
<comment type="caution">
    <text evidence="12">The sequence shown here is derived from an EMBL/GenBank/DDBJ whole genome shotgun (WGS) entry which is preliminary data.</text>
</comment>
<keyword evidence="13" id="KW-1185">Reference proteome</keyword>
<evidence type="ECO:0000256" key="3">
    <source>
        <dbReference type="ARBA" id="ARBA00004947"/>
    </source>
</evidence>
<reference evidence="12" key="1">
    <citation type="submission" date="2021-02" db="EMBL/GenBank/DDBJ databases">
        <authorList>
            <person name="Nieuwenhuis M."/>
            <person name="Van De Peppel L.J.J."/>
        </authorList>
    </citation>
    <scope>NUCLEOTIDE SEQUENCE</scope>
    <source>
        <strain evidence="12">D49</strain>
    </source>
</reference>
<feature type="domain" description="NAD-dependent epimerase/dehydratase" evidence="11">
    <location>
        <begin position="11"/>
        <end position="236"/>
    </location>
</feature>
<proteinExistence type="inferred from homology"/>
<comment type="pathway">
    <text evidence="4">Carbohydrate metabolism; hexose metabolism.</text>
</comment>
<evidence type="ECO:0000313" key="13">
    <source>
        <dbReference type="Proteomes" id="UP000717328"/>
    </source>
</evidence>